<protein>
    <recommendedName>
        <fullName evidence="4">C1q domain-containing protein</fullName>
    </recommendedName>
</protein>
<dbReference type="Proteomes" id="UP001186944">
    <property type="component" value="Unassembled WGS sequence"/>
</dbReference>
<keyword evidence="3" id="KW-0732">Signal</keyword>
<dbReference type="SMART" id="SM00110">
    <property type="entry name" value="C1Q"/>
    <property type="match status" value="1"/>
</dbReference>
<reference evidence="5" key="1">
    <citation type="submission" date="2019-08" db="EMBL/GenBank/DDBJ databases">
        <title>The improved chromosome-level genome for the pearl oyster Pinctada fucata martensii using PacBio sequencing and Hi-C.</title>
        <authorList>
            <person name="Zheng Z."/>
        </authorList>
    </citation>
    <scope>NUCLEOTIDE SEQUENCE</scope>
    <source>
        <strain evidence="5">ZZ-2019</strain>
        <tissue evidence="5">Adductor muscle</tissue>
    </source>
</reference>
<evidence type="ECO:0000313" key="5">
    <source>
        <dbReference type="EMBL" id="KAK3087972.1"/>
    </source>
</evidence>
<dbReference type="PANTHER" id="PTHR22923:SF116">
    <property type="entry name" value="C1Q DOMAIN-CONTAINING PROTEIN"/>
    <property type="match status" value="1"/>
</dbReference>
<comment type="caution">
    <text evidence="5">The sequence shown here is derived from an EMBL/GenBank/DDBJ whole genome shotgun (WGS) entry which is preliminary data.</text>
</comment>
<sequence length="143" mass="15514">SATAFSVVLTSKFDRNIGKLHIFVYDHIECNFGGAYNNITGTFTAPRSGVFAFLWTVSAEGQTAGTSEYGELSTELVVNLNIRGRAHVDTEVSSDDDHSTGFVIVQLNQGDIVFVRSSGDYAVQGVFQGHLRGGWTFSGWQIA</sequence>
<comment type="subcellular location">
    <subcellularLocation>
        <location evidence="1">Secreted</location>
    </subcellularLocation>
</comment>
<dbReference type="InterPro" id="IPR050822">
    <property type="entry name" value="Cerebellin_Synaptic_Org"/>
</dbReference>
<keyword evidence="2" id="KW-0964">Secreted</keyword>
<dbReference type="InterPro" id="IPR008983">
    <property type="entry name" value="Tumour_necrosis_fac-like_dom"/>
</dbReference>
<dbReference type="InterPro" id="IPR001073">
    <property type="entry name" value="C1q_dom"/>
</dbReference>
<name>A0AA89BMA7_PINIB</name>
<evidence type="ECO:0000256" key="2">
    <source>
        <dbReference type="ARBA" id="ARBA00022525"/>
    </source>
</evidence>
<evidence type="ECO:0000256" key="3">
    <source>
        <dbReference type="ARBA" id="ARBA00022729"/>
    </source>
</evidence>
<accession>A0AA89BMA7</accession>
<dbReference type="Gene3D" id="2.60.120.40">
    <property type="match status" value="1"/>
</dbReference>
<evidence type="ECO:0000313" key="6">
    <source>
        <dbReference type="Proteomes" id="UP001186944"/>
    </source>
</evidence>
<dbReference type="PROSITE" id="PS50871">
    <property type="entry name" value="C1Q"/>
    <property type="match status" value="1"/>
</dbReference>
<evidence type="ECO:0000259" key="4">
    <source>
        <dbReference type="PROSITE" id="PS50871"/>
    </source>
</evidence>
<proteinExistence type="predicted"/>
<gene>
    <name evidence="5" type="ORF">FSP39_012953</name>
</gene>
<dbReference type="Pfam" id="PF00386">
    <property type="entry name" value="C1q"/>
    <property type="match status" value="1"/>
</dbReference>
<dbReference type="EMBL" id="VSWD01000011">
    <property type="protein sequence ID" value="KAK3087972.1"/>
    <property type="molecule type" value="Genomic_DNA"/>
</dbReference>
<feature type="non-terminal residue" evidence="5">
    <location>
        <position position="1"/>
    </location>
</feature>
<dbReference type="GO" id="GO:0005576">
    <property type="term" value="C:extracellular region"/>
    <property type="evidence" value="ECO:0007669"/>
    <property type="project" value="UniProtKB-SubCell"/>
</dbReference>
<evidence type="ECO:0000256" key="1">
    <source>
        <dbReference type="ARBA" id="ARBA00004613"/>
    </source>
</evidence>
<keyword evidence="6" id="KW-1185">Reference proteome</keyword>
<dbReference type="AlphaFoldDB" id="A0AA89BMA7"/>
<organism evidence="5 6">
    <name type="scientific">Pinctada imbricata</name>
    <name type="common">Atlantic pearl-oyster</name>
    <name type="synonym">Pinctada martensii</name>
    <dbReference type="NCBI Taxonomy" id="66713"/>
    <lineage>
        <taxon>Eukaryota</taxon>
        <taxon>Metazoa</taxon>
        <taxon>Spiralia</taxon>
        <taxon>Lophotrochozoa</taxon>
        <taxon>Mollusca</taxon>
        <taxon>Bivalvia</taxon>
        <taxon>Autobranchia</taxon>
        <taxon>Pteriomorphia</taxon>
        <taxon>Pterioida</taxon>
        <taxon>Pterioidea</taxon>
        <taxon>Pteriidae</taxon>
        <taxon>Pinctada</taxon>
    </lineage>
</organism>
<dbReference type="SUPFAM" id="SSF49842">
    <property type="entry name" value="TNF-like"/>
    <property type="match status" value="1"/>
</dbReference>
<dbReference type="PANTHER" id="PTHR22923">
    <property type="entry name" value="CEREBELLIN-RELATED"/>
    <property type="match status" value="1"/>
</dbReference>
<feature type="domain" description="C1q" evidence="4">
    <location>
        <begin position="1"/>
        <end position="143"/>
    </location>
</feature>